<dbReference type="AlphaFoldDB" id="A5KNG1"/>
<dbReference type="PaxDb" id="411460-RUMTOR_01786"/>
<protein>
    <submittedName>
        <fullName evidence="2">Uncharacterized protein</fullName>
    </submittedName>
</protein>
<comment type="caution">
    <text evidence="2">The sequence shown here is derived from an EMBL/GenBank/DDBJ whole genome shotgun (WGS) entry which is preliminary data.</text>
</comment>
<evidence type="ECO:0000313" key="3">
    <source>
        <dbReference type="Proteomes" id="UP000003577"/>
    </source>
</evidence>
<accession>A5KNG1</accession>
<evidence type="ECO:0000256" key="1">
    <source>
        <dbReference type="SAM" id="MobiDB-lite"/>
    </source>
</evidence>
<organism evidence="2 3">
    <name type="scientific">[Ruminococcus] torques ATCC 27756</name>
    <dbReference type="NCBI Taxonomy" id="411460"/>
    <lineage>
        <taxon>Bacteria</taxon>
        <taxon>Bacillati</taxon>
        <taxon>Bacillota</taxon>
        <taxon>Clostridia</taxon>
        <taxon>Lachnospirales</taxon>
        <taxon>Lachnospiraceae</taxon>
        <taxon>Mediterraneibacter</taxon>
    </lineage>
</organism>
<gene>
    <name evidence="2" type="ORF">RUMTOR_01786</name>
</gene>
<feature type="compositionally biased region" description="Acidic residues" evidence="1">
    <location>
        <begin position="350"/>
        <end position="368"/>
    </location>
</feature>
<reference evidence="2 3" key="2">
    <citation type="submission" date="2007-04" db="EMBL/GenBank/DDBJ databases">
        <title>Draft genome sequence of Ruminococcus torques (ATCC 27756).</title>
        <authorList>
            <person name="Sudarsanam P."/>
            <person name="Ley R."/>
            <person name="Guruge J."/>
            <person name="Turnbaugh P.J."/>
            <person name="Mahowald M."/>
            <person name="Liep D."/>
            <person name="Gordon J."/>
        </authorList>
    </citation>
    <scope>NUCLEOTIDE SEQUENCE [LARGE SCALE GENOMIC DNA]</scope>
    <source>
        <strain evidence="2 3">ATCC 27756</strain>
    </source>
</reference>
<feature type="compositionally biased region" description="Basic and acidic residues" evidence="1">
    <location>
        <begin position="288"/>
        <end position="306"/>
    </location>
</feature>
<feature type="region of interest" description="Disordered" evidence="1">
    <location>
        <begin position="281"/>
        <end position="395"/>
    </location>
</feature>
<evidence type="ECO:0000313" key="2">
    <source>
        <dbReference type="EMBL" id="EDK24110.1"/>
    </source>
</evidence>
<proteinExistence type="predicted"/>
<dbReference type="HOGENOM" id="CLU_051149_1_0_9"/>
<name>A5KNG1_9FIRM</name>
<reference evidence="2 3" key="1">
    <citation type="submission" date="2007-03" db="EMBL/GenBank/DDBJ databases">
        <authorList>
            <person name="Fulton L."/>
            <person name="Clifton S."/>
            <person name="Fulton B."/>
            <person name="Xu J."/>
            <person name="Minx P."/>
            <person name="Pepin K.H."/>
            <person name="Johnson M."/>
            <person name="Thiruvilangam P."/>
            <person name="Bhonagiri V."/>
            <person name="Nash W.E."/>
            <person name="Mardis E.R."/>
            <person name="Wilson R.K."/>
        </authorList>
    </citation>
    <scope>NUCLEOTIDE SEQUENCE [LARGE SCALE GENOMIC DNA]</scope>
    <source>
        <strain evidence="2 3">ATCC 27756</strain>
    </source>
</reference>
<dbReference type="Proteomes" id="UP000003577">
    <property type="component" value="Unassembled WGS sequence"/>
</dbReference>
<sequence length="448" mass="50883">MVKSINIHKEEKMQDLTFGEQVKIILGRKGMTIKQLAELIEEKTGKKMSRQNLTQRLGRDNFQEQDMRMIAEMLECPFHLSIMSAEGAGEVRSIAALERAAAARVEAVEASGHKELTAKEQAEAEYAEPEEKLIEETVPEMFEHTEEFAQNKAEAEYIEPEEPVEAEYIQTEEPVEAEYIQTEEPVEAEYIQPEEPVEAEYIQPEESVEAEYIQPEKEADMSMPDTEGLETPGEEVSNDRDMTIGELYEIHEELNELEKNVQAGESIEEIKKELEKPKKERRLGSFFRRRDSQSKAEKEVSPKENEVQTDAVGESGIGENVNQNDTDHADKAGAVVQDESVSSDAKWTEDAAEDETAFAESGSTEDFEPVITHDDADEDTQAGDVNPYTGKEYQSNSVRMHPTRIGYVQVYDRTIHKWTDMTEWAFLGLQERKKALLGKAYEPPIYLD</sequence>
<dbReference type="EMBL" id="AAVP02000008">
    <property type="protein sequence ID" value="EDK24110.1"/>
    <property type="molecule type" value="Genomic_DNA"/>
</dbReference>